<accession>A0A1Y1RYN4</accession>
<dbReference type="Pfam" id="PF04392">
    <property type="entry name" value="ABC_sub_bind"/>
    <property type="match status" value="1"/>
</dbReference>
<dbReference type="InterPro" id="IPR007487">
    <property type="entry name" value="ABC_transpt-TYRBP-like"/>
</dbReference>
<protein>
    <recommendedName>
        <fullName evidence="3">ABC transporter substrate-binding protein</fullName>
    </recommendedName>
</protein>
<gene>
    <name evidence="1" type="ORF">B4O97_08185</name>
</gene>
<evidence type="ECO:0000313" key="1">
    <source>
        <dbReference type="EMBL" id="ORC35614.1"/>
    </source>
</evidence>
<dbReference type="STRING" id="1963862.B4O97_08185"/>
<dbReference type="PANTHER" id="PTHR35271">
    <property type="entry name" value="ABC TRANSPORTER, SUBSTRATE-BINDING LIPOPROTEIN-RELATED"/>
    <property type="match status" value="1"/>
</dbReference>
<sequence>MMNKRTRRLSVILMLLFLTLFSVGVSAQQRERVRILHIMSYHAAWPWNIDQLSGFRDGLSIPDADIRIVELDAKRQSSPAGIEAAGRSALQIIADWEPDLIYLNDDDALDYMLENYHRSDIPMVFSGINATAEEIPESIRSWATGVLEEEHALGSIRLLQSIQPKVRKLAVVTDESPMWNPVVGRLQDIDTRLPKIEIVRWDVIRSFEEYKQKILEYQDTVDAIGLLGIFLFKDQHGSNVSYIDVLRWTAENSRLPDFTYWKDRIQYGTLCSVTISGYEQGREAGRKAREILTGGVSPADIPVSPSLKGEPVISLARAKSLGISLTSDLLLSSEICTDYAWND</sequence>
<reference evidence="1 2" key="1">
    <citation type="submission" date="2017-03" db="EMBL/GenBank/DDBJ databases">
        <title>Draft Genome sequence of Marispirochaeta sp. strain JC444.</title>
        <authorList>
            <person name="Shivani Y."/>
            <person name="Subhash Y."/>
            <person name="Sasikala C."/>
            <person name="Ramana C."/>
        </authorList>
    </citation>
    <scope>NUCLEOTIDE SEQUENCE [LARGE SCALE GENOMIC DNA]</scope>
    <source>
        <strain evidence="1 2">JC444</strain>
    </source>
</reference>
<keyword evidence="2" id="KW-1185">Reference proteome</keyword>
<dbReference type="PANTHER" id="PTHR35271:SF1">
    <property type="entry name" value="ABC TRANSPORTER, SUBSTRATE-BINDING LIPOPROTEIN"/>
    <property type="match status" value="1"/>
</dbReference>
<evidence type="ECO:0008006" key="3">
    <source>
        <dbReference type="Google" id="ProtNLM"/>
    </source>
</evidence>
<proteinExistence type="predicted"/>
<dbReference type="EMBL" id="MWQY01000008">
    <property type="protein sequence ID" value="ORC35614.1"/>
    <property type="molecule type" value="Genomic_DNA"/>
</dbReference>
<dbReference type="AlphaFoldDB" id="A0A1Y1RYN4"/>
<comment type="caution">
    <text evidence="1">The sequence shown here is derived from an EMBL/GenBank/DDBJ whole genome shotgun (WGS) entry which is preliminary data.</text>
</comment>
<evidence type="ECO:0000313" key="2">
    <source>
        <dbReference type="Proteomes" id="UP000192343"/>
    </source>
</evidence>
<organism evidence="1 2">
    <name type="scientific">Marispirochaeta aestuarii</name>
    <dbReference type="NCBI Taxonomy" id="1963862"/>
    <lineage>
        <taxon>Bacteria</taxon>
        <taxon>Pseudomonadati</taxon>
        <taxon>Spirochaetota</taxon>
        <taxon>Spirochaetia</taxon>
        <taxon>Spirochaetales</taxon>
        <taxon>Spirochaetaceae</taxon>
        <taxon>Marispirochaeta</taxon>
    </lineage>
</organism>
<dbReference type="Gene3D" id="3.40.50.2300">
    <property type="match status" value="2"/>
</dbReference>
<name>A0A1Y1RYN4_9SPIO</name>
<dbReference type="Proteomes" id="UP000192343">
    <property type="component" value="Unassembled WGS sequence"/>
</dbReference>